<feature type="signal peptide" evidence="2">
    <location>
        <begin position="1"/>
        <end position="17"/>
    </location>
</feature>
<dbReference type="AlphaFoldDB" id="A0A368H214"/>
<dbReference type="OrthoDB" id="5847754at2759"/>
<sequence>MKLFILVLVAILGIAHATDFQCWNFKSTDTLREHYLKSINNLRKKIADGSAENKSGKCPQGKNIYKLSWDCELELKAQQAVDQCKPNVPEPAGYSQILKKVKSTCDPTKVLKKQIEAWWTKSVKDAGVDNPPNNKQGLEDFAKLANGKATKIGCAQKNCNEQLYVACVINEPAPAVGMPIYEVGAGCNSKDDCTTYLQSKCSNKVCVAGHPGDATTTTSTPATTAPTTPTIPAGPTTAPAPPPTTAAPTTTSTIGSIDNTICPQNQVITDSVRLTFLNTHNGLRSQLAQGQIFMGNGARARPASKMRRMVYNCDAESSARNSAAQCLSSPGSPSGYTENLHVINNNFVDHNSAATQASNAWWSEINTGYMRQAETERNMYSLSVGIPNFAKMAWETNAHLGCAIVRCGSNTNVVCHYSPKSDGGQIYKMGPFCRRCHDYPGTFCNQGLCSF</sequence>
<evidence type="ECO:0000256" key="1">
    <source>
        <dbReference type="SAM" id="MobiDB-lite"/>
    </source>
</evidence>
<dbReference type="EMBL" id="JOJR01000021">
    <property type="protein sequence ID" value="RCN50653.1"/>
    <property type="molecule type" value="Genomic_DNA"/>
</dbReference>
<dbReference type="CDD" id="cd05380">
    <property type="entry name" value="CAP_euk"/>
    <property type="match status" value="2"/>
</dbReference>
<dbReference type="STRING" id="29170.A0A368H214"/>
<dbReference type="SMART" id="SM00198">
    <property type="entry name" value="SCP"/>
    <property type="match status" value="2"/>
</dbReference>
<dbReference type="InterPro" id="IPR014044">
    <property type="entry name" value="CAP_dom"/>
</dbReference>
<keyword evidence="2" id="KW-0732">Signal</keyword>
<dbReference type="InterPro" id="IPR001283">
    <property type="entry name" value="CRISP-related"/>
</dbReference>
<proteinExistence type="predicted"/>
<keyword evidence="5" id="KW-1185">Reference proteome</keyword>
<feature type="domain" description="SCP" evidence="3">
    <location>
        <begin position="30"/>
        <end position="177"/>
    </location>
</feature>
<dbReference type="Proteomes" id="UP000252519">
    <property type="component" value="Unassembled WGS sequence"/>
</dbReference>
<dbReference type="InterPro" id="IPR035940">
    <property type="entry name" value="CAP_sf"/>
</dbReference>
<evidence type="ECO:0000313" key="4">
    <source>
        <dbReference type="EMBL" id="RCN50653.1"/>
    </source>
</evidence>
<dbReference type="SUPFAM" id="SSF55797">
    <property type="entry name" value="PR-1-like"/>
    <property type="match status" value="2"/>
</dbReference>
<name>A0A368H214_ANCCA</name>
<gene>
    <name evidence="4" type="ORF">ANCCAN_03266</name>
</gene>
<dbReference type="Pfam" id="PF00188">
    <property type="entry name" value="CAP"/>
    <property type="match status" value="2"/>
</dbReference>
<feature type="region of interest" description="Disordered" evidence="1">
    <location>
        <begin position="213"/>
        <end position="251"/>
    </location>
</feature>
<feature type="domain" description="SCP" evidence="3">
    <location>
        <begin position="271"/>
        <end position="430"/>
    </location>
</feature>
<feature type="compositionally biased region" description="Low complexity" evidence="1">
    <location>
        <begin position="214"/>
        <end position="237"/>
    </location>
</feature>
<dbReference type="PANTHER" id="PTHR10334">
    <property type="entry name" value="CYSTEINE-RICH SECRETORY PROTEIN-RELATED"/>
    <property type="match status" value="1"/>
</dbReference>
<comment type="caution">
    <text evidence="4">The sequence shown here is derived from an EMBL/GenBank/DDBJ whole genome shotgun (WGS) entry which is preliminary data.</text>
</comment>
<organism evidence="4 5">
    <name type="scientific">Ancylostoma caninum</name>
    <name type="common">Dog hookworm</name>
    <dbReference type="NCBI Taxonomy" id="29170"/>
    <lineage>
        <taxon>Eukaryota</taxon>
        <taxon>Metazoa</taxon>
        <taxon>Ecdysozoa</taxon>
        <taxon>Nematoda</taxon>
        <taxon>Chromadorea</taxon>
        <taxon>Rhabditida</taxon>
        <taxon>Rhabditina</taxon>
        <taxon>Rhabditomorpha</taxon>
        <taxon>Strongyloidea</taxon>
        <taxon>Ancylostomatidae</taxon>
        <taxon>Ancylostomatinae</taxon>
        <taxon>Ancylostoma</taxon>
    </lineage>
</organism>
<protein>
    <submittedName>
        <fullName evidence="4">SCP-like protein</fullName>
    </submittedName>
</protein>
<feature type="chain" id="PRO_5016728008" evidence="2">
    <location>
        <begin position="18"/>
        <end position="451"/>
    </location>
</feature>
<reference evidence="4 5" key="1">
    <citation type="submission" date="2014-10" db="EMBL/GenBank/DDBJ databases">
        <title>Draft genome of the hookworm Ancylostoma caninum.</title>
        <authorList>
            <person name="Mitreva M."/>
        </authorList>
    </citation>
    <scope>NUCLEOTIDE SEQUENCE [LARGE SCALE GENOMIC DNA]</scope>
    <source>
        <strain evidence="4 5">Baltimore</strain>
    </source>
</reference>
<evidence type="ECO:0000256" key="2">
    <source>
        <dbReference type="SAM" id="SignalP"/>
    </source>
</evidence>
<evidence type="ECO:0000259" key="3">
    <source>
        <dbReference type="SMART" id="SM00198"/>
    </source>
</evidence>
<evidence type="ECO:0000313" key="5">
    <source>
        <dbReference type="Proteomes" id="UP000252519"/>
    </source>
</evidence>
<accession>A0A368H214</accession>
<dbReference type="Gene3D" id="3.40.33.10">
    <property type="entry name" value="CAP"/>
    <property type="match status" value="2"/>
</dbReference>